<dbReference type="GO" id="GO:0016829">
    <property type="term" value="F:lyase activity"/>
    <property type="evidence" value="ECO:0007669"/>
    <property type="project" value="UniProtKB-KW"/>
</dbReference>
<dbReference type="Gene3D" id="3.40.50.720">
    <property type="entry name" value="NAD(P)-binding Rossmann-like Domain"/>
    <property type="match status" value="2"/>
</dbReference>
<feature type="transmembrane region" description="Helical" evidence="2">
    <location>
        <begin position="21"/>
        <end position="45"/>
    </location>
</feature>
<organism evidence="4 5">
    <name type="scientific">Tsuneonella dongtanensis</name>
    <dbReference type="NCBI Taxonomy" id="692370"/>
    <lineage>
        <taxon>Bacteria</taxon>
        <taxon>Pseudomonadati</taxon>
        <taxon>Pseudomonadota</taxon>
        <taxon>Alphaproteobacteria</taxon>
        <taxon>Sphingomonadales</taxon>
        <taxon>Erythrobacteraceae</taxon>
        <taxon>Tsuneonella</taxon>
    </lineage>
</organism>
<dbReference type="PATRIC" id="fig|692370.5.peg.403"/>
<keyword evidence="5" id="KW-1185">Reference proteome</keyword>
<dbReference type="PANTHER" id="PTHR43318">
    <property type="entry name" value="UDP-N-ACETYLGLUCOSAMINE 4,6-DEHYDRATASE"/>
    <property type="match status" value="1"/>
</dbReference>
<evidence type="ECO:0000256" key="2">
    <source>
        <dbReference type="SAM" id="Phobius"/>
    </source>
</evidence>
<dbReference type="EMBL" id="CP016591">
    <property type="protein sequence ID" value="ANY18926.1"/>
    <property type="molecule type" value="Genomic_DNA"/>
</dbReference>
<keyword evidence="2" id="KW-0812">Transmembrane</keyword>
<feature type="transmembrane region" description="Helical" evidence="2">
    <location>
        <begin position="57"/>
        <end position="77"/>
    </location>
</feature>
<dbReference type="PANTHER" id="PTHR43318:SF1">
    <property type="entry name" value="POLYSACCHARIDE BIOSYNTHESIS PROTEIN EPSC-RELATED"/>
    <property type="match status" value="1"/>
</dbReference>
<dbReference type="EC" id="4.2.1.135" evidence="4"/>
<evidence type="ECO:0000259" key="3">
    <source>
        <dbReference type="Pfam" id="PF02719"/>
    </source>
</evidence>
<keyword evidence="2" id="KW-1133">Transmembrane helix</keyword>
<dbReference type="InterPro" id="IPR051203">
    <property type="entry name" value="Polysaccharide_Synthase-Rel"/>
</dbReference>
<dbReference type="STRING" id="692370.A6F68_00391"/>
<evidence type="ECO:0000256" key="1">
    <source>
        <dbReference type="ARBA" id="ARBA00007430"/>
    </source>
</evidence>
<dbReference type="OrthoDB" id="9803111at2"/>
<feature type="domain" description="Polysaccharide biosynthesis protein CapD-like" evidence="3">
    <location>
        <begin position="292"/>
        <end position="590"/>
    </location>
</feature>
<accession>A0A1B2A9U9</accession>
<dbReference type="Pfam" id="PF13727">
    <property type="entry name" value="CoA_binding_3"/>
    <property type="match status" value="1"/>
</dbReference>
<evidence type="ECO:0000313" key="5">
    <source>
        <dbReference type="Proteomes" id="UP000092932"/>
    </source>
</evidence>
<feature type="transmembrane region" description="Helical" evidence="2">
    <location>
        <begin position="155"/>
        <end position="173"/>
    </location>
</feature>
<reference evidence="4 5" key="1">
    <citation type="submission" date="2016-07" db="EMBL/GenBank/DDBJ databases">
        <title>Complete genome sequence of Altererythrobacter dongtanensis KCTC 22672, a type strain with esterase isolated from tidal flat.</title>
        <authorList>
            <person name="Cheng H."/>
            <person name="Wu Y.-H."/>
            <person name="Zhou P."/>
            <person name="Huo Y.-Y."/>
            <person name="Wang C.-S."/>
            <person name="Xu X.-W."/>
        </authorList>
    </citation>
    <scope>NUCLEOTIDE SEQUENCE [LARGE SCALE GENOMIC DNA]</scope>
    <source>
        <strain evidence="4 5">KCTC 22672</strain>
    </source>
</reference>
<dbReference type="CDD" id="cd05237">
    <property type="entry name" value="UDP_invert_4-6DH_SDR_e"/>
    <property type="match status" value="1"/>
</dbReference>
<keyword evidence="2" id="KW-0472">Membrane</keyword>
<feature type="transmembrane region" description="Helical" evidence="2">
    <location>
        <begin position="115"/>
        <end position="135"/>
    </location>
</feature>
<keyword evidence="4" id="KW-0456">Lyase</keyword>
<sequence length="649" mass="70155">MNGWQSIADAVLLIPRSVKRAIALAGDVVMCALSVWLAFYLRIGFFPPIDDGPLQPMIVSISLALPIFVSFGLYRAIFRHTGPEALISIFRAVAVYTLPFATVYTLIGVTNVPRTLGLIQPILLALMVSGTRIAARVMFAENYTARWSKDSGRRVAIYGAGNAGLELAAAIAASRTMRVKAFVDDDAALWGSTLRGLPILPPSRMMRLIEQHGIDDILLAIPSASRRRRIEILESLRGLPVHVRTLPSFTDIAKGTISVGDLRELDIEDLLGRAPIPPDEALLRRNVSGKVVMVSGAGGSIGSELCRQILRLQPTALLLVDHSEYNLYAIHQELSAALAERGDDPEASVPVLVPLLASVADGRRMAEVLAAWRPSLVVHAAAYKHVPLVEQNVLEGIRNNVVGTRTLAEAAHAAGVERFLLISTDKAVRPTNVMGATKRLAELVLQALQAEYPDMVFSMVRFGNVLGSSGSVIPLFRKQIAEGGPVTITHPEVTRYFMTVPEAAQLVLQAGAMAEGGDVFLLDMGEPVRIVDLARNMIELSGLTVCDEANPEGDIEIAFTGLRPGEKLYEELLIGDGGRPSDHPRIVRANEDMMTWRDLQPHLVAIERAIETGDSPAAREILGRLVAGYKPSGRGVDLTLVHDRDAAAG</sequence>
<protein>
    <submittedName>
        <fullName evidence="4">UDP-N-acetyl-alpha-D-glucosamine C6 dehydratase</fullName>
        <ecNumber evidence="4">4.2.1.135</ecNumber>
    </submittedName>
</protein>
<feature type="transmembrane region" description="Helical" evidence="2">
    <location>
        <begin position="89"/>
        <end position="109"/>
    </location>
</feature>
<comment type="similarity">
    <text evidence="1">Belongs to the polysaccharide synthase family.</text>
</comment>
<dbReference type="Pfam" id="PF02719">
    <property type="entry name" value="Polysacc_synt_2"/>
    <property type="match status" value="1"/>
</dbReference>
<dbReference type="KEGG" id="ado:A6F68_00391"/>
<dbReference type="Proteomes" id="UP000092932">
    <property type="component" value="Chromosome"/>
</dbReference>
<dbReference type="RefSeq" id="WP_067675591.1">
    <property type="nucleotide sequence ID" value="NZ_CP016591.1"/>
</dbReference>
<name>A0A1B2A9U9_9SPHN</name>
<proteinExistence type="inferred from homology"/>
<dbReference type="SUPFAM" id="SSF51735">
    <property type="entry name" value="NAD(P)-binding Rossmann-fold domains"/>
    <property type="match status" value="2"/>
</dbReference>
<evidence type="ECO:0000313" key="4">
    <source>
        <dbReference type="EMBL" id="ANY18926.1"/>
    </source>
</evidence>
<dbReference type="AlphaFoldDB" id="A0A1B2A9U9"/>
<dbReference type="InterPro" id="IPR036291">
    <property type="entry name" value="NAD(P)-bd_dom_sf"/>
</dbReference>
<dbReference type="InterPro" id="IPR003869">
    <property type="entry name" value="Polysac_CapD-like"/>
</dbReference>
<gene>
    <name evidence="4" type="primary">pglF</name>
    <name evidence="4" type="ORF">A6F68_00391</name>
</gene>